<keyword evidence="6" id="KW-1185">Reference proteome</keyword>
<dbReference type="GO" id="GO:0003677">
    <property type="term" value="F:DNA binding"/>
    <property type="evidence" value="ECO:0007669"/>
    <property type="project" value="UniProtKB-KW"/>
</dbReference>
<name>A0A7X6S1E6_9STRE</name>
<comment type="caution">
    <text evidence="5">The sequence shown here is derived from an EMBL/GenBank/DDBJ whole genome shotgun (WGS) entry which is preliminary data.</text>
</comment>
<gene>
    <name evidence="5" type="ORF">HF992_04445</name>
</gene>
<dbReference type="AlphaFoldDB" id="A0A7X6S1E6"/>
<dbReference type="InterPro" id="IPR036388">
    <property type="entry name" value="WH-like_DNA-bd_sf"/>
</dbReference>
<dbReference type="InterPro" id="IPR036390">
    <property type="entry name" value="WH_DNA-bd_sf"/>
</dbReference>
<dbReference type="CDD" id="cd00090">
    <property type="entry name" value="HTH_ARSR"/>
    <property type="match status" value="1"/>
</dbReference>
<proteinExistence type="predicted"/>
<dbReference type="Pfam" id="PF01638">
    <property type="entry name" value="HxlR"/>
    <property type="match status" value="1"/>
</dbReference>
<dbReference type="Proteomes" id="UP000522720">
    <property type="component" value="Unassembled WGS sequence"/>
</dbReference>
<dbReference type="InterPro" id="IPR002577">
    <property type="entry name" value="HTH_HxlR"/>
</dbReference>
<evidence type="ECO:0000313" key="5">
    <source>
        <dbReference type="EMBL" id="NKZ20101.1"/>
    </source>
</evidence>
<sequence>MDDIEEKEMELFGKCPFVTTQKLISGKWAILILHHLDGQTKRFGELQRNLGEITQSTLTKQLRYLEDEGLITRTVYPEVPPRVEYRLTAIGQEFHAVLEQIEVWGGKYIRTLKEGN</sequence>
<dbReference type="SUPFAM" id="SSF46785">
    <property type="entry name" value="Winged helix' DNA-binding domain"/>
    <property type="match status" value="1"/>
</dbReference>
<feature type="domain" description="HTH hxlR-type" evidence="4">
    <location>
        <begin position="15"/>
        <end position="113"/>
    </location>
</feature>
<dbReference type="PROSITE" id="PS51118">
    <property type="entry name" value="HTH_HXLR"/>
    <property type="match status" value="1"/>
</dbReference>
<reference evidence="5 6" key="1">
    <citation type="submission" date="2020-04" db="EMBL/GenBank/DDBJ databases">
        <title>MicrobeNet Type strains.</title>
        <authorList>
            <person name="Nicholson A.C."/>
        </authorList>
    </citation>
    <scope>NUCLEOTIDE SEQUENCE [LARGE SCALE GENOMIC DNA]</scope>
    <source>
        <strain evidence="5 6">CCUG 69612</strain>
    </source>
</reference>
<evidence type="ECO:0000313" key="6">
    <source>
        <dbReference type="Proteomes" id="UP000522720"/>
    </source>
</evidence>
<evidence type="ECO:0000259" key="4">
    <source>
        <dbReference type="PROSITE" id="PS51118"/>
    </source>
</evidence>
<keyword evidence="1" id="KW-0805">Transcription regulation</keyword>
<accession>A0A7X6S1E6</accession>
<keyword evidence="3" id="KW-0804">Transcription</keyword>
<evidence type="ECO:0000256" key="3">
    <source>
        <dbReference type="ARBA" id="ARBA00023163"/>
    </source>
</evidence>
<organism evidence="5 6">
    <name type="scientific">Streptococcus ovuberis</name>
    <dbReference type="NCBI Taxonomy" id="1936207"/>
    <lineage>
        <taxon>Bacteria</taxon>
        <taxon>Bacillati</taxon>
        <taxon>Bacillota</taxon>
        <taxon>Bacilli</taxon>
        <taxon>Lactobacillales</taxon>
        <taxon>Streptococcaceae</taxon>
        <taxon>Streptococcus</taxon>
    </lineage>
</organism>
<evidence type="ECO:0000256" key="2">
    <source>
        <dbReference type="ARBA" id="ARBA00023125"/>
    </source>
</evidence>
<keyword evidence="2" id="KW-0238">DNA-binding</keyword>
<dbReference type="InterPro" id="IPR011991">
    <property type="entry name" value="ArsR-like_HTH"/>
</dbReference>
<dbReference type="EMBL" id="JAAXPR010000005">
    <property type="protein sequence ID" value="NKZ20101.1"/>
    <property type="molecule type" value="Genomic_DNA"/>
</dbReference>
<protein>
    <submittedName>
        <fullName evidence="5">Helix-turn-helix transcriptional regulator</fullName>
    </submittedName>
</protein>
<dbReference type="PANTHER" id="PTHR33204">
    <property type="entry name" value="TRANSCRIPTIONAL REGULATOR, MARR FAMILY"/>
    <property type="match status" value="1"/>
</dbReference>
<dbReference type="Gene3D" id="1.10.10.10">
    <property type="entry name" value="Winged helix-like DNA-binding domain superfamily/Winged helix DNA-binding domain"/>
    <property type="match status" value="1"/>
</dbReference>
<evidence type="ECO:0000256" key="1">
    <source>
        <dbReference type="ARBA" id="ARBA00023015"/>
    </source>
</evidence>